<dbReference type="InterPro" id="IPR008927">
    <property type="entry name" value="6-PGluconate_DH-like_C_sf"/>
</dbReference>
<dbReference type="EMBL" id="BARS01044849">
    <property type="protein sequence ID" value="GAG40315.1"/>
    <property type="molecule type" value="Genomic_DNA"/>
</dbReference>
<evidence type="ECO:0008006" key="2">
    <source>
        <dbReference type="Google" id="ProtNLM"/>
    </source>
</evidence>
<dbReference type="InterPro" id="IPR013328">
    <property type="entry name" value="6PGD_dom2"/>
</dbReference>
<sequence length="50" mass="5090">QGARNLGLSLPGASIAQELYNAVAAQGDSDLDHSAMVLALETLANHKVSA</sequence>
<organism evidence="1">
    <name type="scientific">marine sediment metagenome</name>
    <dbReference type="NCBI Taxonomy" id="412755"/>
    <lineage>
        <taxon>unclassified sequences</taxon>
        <taxon>metagenomes</taxon>
        <taxon>ecological metagenomes</taxon>
    </lineage>
</organism>
<comment type="caution">
    <text evidence="1">The sequence shown here is derived from an EMBL/GenBank/DDBJ whole genome shotgun (WGS) entry which is preliminary data.</text>
</comment>
<dbReference type="Gene3D" id="1.10.1040.10">
    <property type="entry name" value="N-(1-d-carboxylethyl)-l-norvaline Dehydrogenase, domain 2"/>
    <property type="match status" value="1"/>
</dbReference>
<protein>
    <recommendedName>
        <fullName evidence="2">3-hydroxyisobutyrate dehydrogenase-like NAD-binding domain-containing protein</fullName>
    </recommendedName>
</protein>
<reference evidence="1" key="1">
    <citation type="journal article" date="2014" name="Front. Microbiol.">
        <title>High frequency of phylogenetically diverse reductive dehalogenase-homologous genes in deep subseafloor sedimentary metagenomes.</title>
        <authorList>
            <person name="Kawai M."/>
            <person name="Futagami T."/>
            <person name="Toyoda A."/>
            <person name="Takaki Y."/>
            <person name="Nishi S."/>
            <person name="Hori S."/>
            <person name="Arai W."/>
            <person name="Tsubouchi T."/>
            <person name="Morono Y."/>
            <person name="Uchiyama I."/>
            <person name="Ito T."/>
            <person name="Fujiyama A."/>
            <person name="Inagaki F."/>
            <person name="Takami H."/>
        </authorList>
    </citation>
    <scope>NUCLEOTIDE SEQUENCE</scope>
    <source>
        <strain evidence="1">Expedition CK06-06</strain>
    </source>
</reference>
<proteinExistence type="predicted"/>
<gene>
    <name evidence="1" type="ORF">S01H1_67686</name>
</gene>
<name>X0XB62_9ZZZZ</name>
<accession>X0XB62</accession>
<evidence type="ECO:0000313" key="1">
    <source>
        <dbReference type="EMBL" id="GAG40315.1"/>
    </source>
</evidence>
<dbReference type="SUPFAM" id="SSF48179">
    <property type="entry name" value="6-phosphogluconate dehydrogenase C-terminal domain-like"/>
    <property type="match status" value="1"/>
</dbReference>
<feature type="non-terminal residue" evidence="1">
    <location>
        <position position="1"/>
    </location>
</feature>
<dbReference type="AlphaFoldDB" id="X0XB62"/>